<evidence type="ECO:0000313" key="3">
    <source>
        <dbReference type="EMBL" id="AZS13348.1"/>
    </source>
</evidence>
<evidence type="ECO:0000256" key="1">
    <source>
        <dbReference type="ARBA" id="ARBA00009820"/>
    </source>
</evidence>
<dbReference type="Proteomes" id="UP000270678">
    <property type="component" value="Chromosome"/>
</dbReference>
<dbReference type="KEGG" id="plut:EI981_01925"/>
<keyword evidence="4" id="KW-1185">Reference proteome</keyword>
<dbReference type="RefSeq" id="WP_126994934.1">
    <property type="nucleotide sequence ID" value="NZ_CP034346.1"/>
</dbReference>
<proteinExistence type="inferred from homology"/>
<dbReference type="SUPFAM" id="SSF82171">
    <property type="entry name" value="DPP6 N-terminal domain-like"/>
    <property type="match status" value="1"/>
</dbReference>
<dbReference type="InterPro" id="IPR011659">
    <property type="entry name" value="WD40"/>
</dbReference>
<dbReference type="InterPro" id="IPR011042">
    <property type="entry name" value="6-blade_b-propeller_TolB-like"/>
</dbReference>
<feature type="transmembrane region" description="Helical" evidence="2">
    <location>
        <begin position="57"/>
        <end position="77"/>
    </location>
</feature>
<keyword evidence="2" id="KW-0812">Transmembrane</keyword>
<reference evidence="4" key="1">
    <citation type="submission" date="2018-12" db="EMBL/GenBank/DDBJ databases">
        <title>Complete genome sequence of Paenibacillus sp. MBLB1234.</title>
        <authorList>
            <person name="Nam Y.-D."/>
            <person name="Kang J."/>
            <person name="Chung W.-H."/>
            <person name="Park Y.S."/>
        </authorList>
    </citation>
    <scope>NUCLEOTIDE SEQUENCE [LARGE SCALE GENOMIC DNA]</scope>
    <source>
        <strain evidence="4">MBLB1234</strain>
    </source>
</reference>
<dbReference type="EMBL" id="CP034346">
    <property type="protein sequence ID" value="AZS13348.1"/>
    <property type="molecule type" value="Genomic_DNA"/>
</dbReference>
<gene>
    <name evidence="3" type="ORF">EI981_01925</name>
</gene>
<name>A0A3S9USP4_9BACL</name>
<keyword evidence="2" id="KW-0472">Membrane</keyword>
<evidence type="ECO:0000256" key="2">
    <source>
        <dbReference type="SAM" id="Phobius"/>
    </source>
</evidence>
<protein>
    <recommendedName>
        <fullName evidence="5">Peptidase S9</fullName>
    </recommendedName>
</protein>
<sequence>MSEQNPKWVDDLKKVHDRLQVDETFKAELRRSLIEEGQSYPQTRRSRRPQDKRKQKYIAWGAAAAVVAIVVLLWNLLPVQDMPRVNAADLRLKLQFNTVQQLGQETSVAMAMDQDVTYYAIPTEGVYRQHGVSYEQIVTGKVSELAISPDGKRLAYVDGRELHIWEADTKQTKRVLEAPVPLGELAWSPDGKQVAYVRHDPATDTLWEAQLSSGEQHYLTKGSSLSYFPNEEKILYARQEQIYTLDLESGTEKLWGDGYSPVISPDGKYVLYVRKDGGDPQLEDAWVSDLDRQTEQKITHNRPMDAWEDGQPKEGEYQSSYSLEGLVWNTDGQSIAMYQVTETNVEWRQLVRYTLAEREAGPEEVVGQAVEALIYRDERHAHDFFSYDPGYLKGTSPRQVGYTIVNTATEANGKAVVTAKIDYSYQFPYYKVETYQFTLTRGNDGYLIDNMEETDSIRISDWNGEMVTTTEDDQRDQLIFPLEQVPVDSGWTHVGFGNIVYRESDHGRTIWFLVKQQQGDHYRMRLMRYNWDKGTFKSLGTLDGVTESSMMIIDEAEQWAAIDVSLGEEKRDIAVLSLKGADASPVYLSDKLQGPGNYEDIGTRLWKGKSLSFYVEWNRRDVFFNYSADTDTTQNK</sequence>
<dbReference type="PANTHER" id="PTHR36842">
    <property type="entry name" value="PROTEIN TOLB HOMOLOG"/>
    <property type="match status" value="1"/>
</dbReference>
<comment type="similarity">
    <text evidence="1">Belongs to the TolB family.</text>
</comment>
<keyword evidence="2" id="KW-1133">Transmembrane helix</keyword>
<dbReference type="OrthoDB" id="2490564at2"/>
<dbReference type="PANTHER" id="PTHR36842:SF1">
    <property type="entry name" value="PROTEIN TOLB"/>
    <property type="match status" value="1"/>
</dbReference>
<accession>A0A3S9USP4</accession>
<evidence type="ECO:0008006" key="5">
    <source>
        <dbReference type="Google" id="ProtNLM"/>
    </source>
</evidence>
<dbReference type="AlphaFoldDB" id="A0A3S9USP4"/>
<dbReference type="Gene3D" id="2.120.10.30">
    <property type="entry name" value="TolB, C-terminal domain"/>
    <property type="match status" value="1"/>
</dbReference>
<dbReference type="Pfam" id="PF07676">
    <property type="entry name" value="PD40"/>
    <property type="match status" value="2"/>
</dbReference>
<evidence type="ECO:0000313" key="4">
    <source>
        <dbReference type="Proteomes" id="UP000270678"/>
    </source>
</evidence>
<organism evidence="3 4">
    <name type="scientific">Paenibacillus lutimineralis</name>
    <dbReference type="NCBI Taxonomy" id="2707005"/>
    <lineage>
        <taxon>Bacteria</taxon>
        <taxon>Bacillati</taxon>
        <taxon>Bacillota</taxon>
        <taxon>Bacilli</taxon>
        <taxon>Bacillales</taxon>
        <taxon>Paenibacillaceae</taxon>
        <taxon>Paenibacillus</taxon>
    </lineage>
</organism>